<dbReference type="PANTHER" id="PTHR42909">
    <property type="entry name" value="ZGC:136858"/>
    <property type="match status" value="1"/>
</dbReference>
<name>A0ABP9Q5V8_9ACTN</name>
<keyword evidence="5" id="KW-1185">Reference proteome</keyword>
<keyword evidence="2 4" id="KW-0418">Kinase</keyword>
<reference evidence="5" key="1">
    <citation type="journal article" date="2019" name="Int. J. Syst. Evol. Microbiol.">
        <title>The Global Catalogue of Microorganisms (GCM) 10K type strain sequencing project: providing services to taxonomists for standard genome sequencing and annotation.</title>
        <authorList>
            <consortium name="The Broad Institute Genomics Platform"/>
            <consortium name="The Broad Institute Genome Sequencing Center for Infectious Disease"/>
            <person name="Wu L."/>
            <person name="Ma J."/>
        </authorList>
    </citation>
    <scope>NUCLEOTIDE SEQUENCE [LARGE SCALE GENOMIC DNA]</scope>
    <source>
        <strain evidence="5">JCM 18459</strain>
    </source>
</reference>
<evidence type="ECO:0000256" key="1">
    <source>
        <dbReference type="ARBA" id="ARBA00022679"/>
    </source>
</evidence>
<evidence type="ECO:0000313" key="5">
    <source>
        <dbReference type="Proteomes" id="UP001500221"/>
    </source>
</evidence>
<evidence type="ECO:0000259" key="3">
    <source>
        <dbReference type="Pfam" id="PF00294"/>
    </source>
</evidence>
<feature type="domain" description="Carbohydrate kinase PfkB" evidence="3">
    <location>
        <begin position="193"/>
        <end position="259"/>
    </location>
</feature>
<gene>
    <name evidence="4" type="ORF">GCM10023340_41820</name>
</gene>
<dbReference type="InterPro" id="IPR029056">
    <property type="entry name" value="Ribokinase-like"/>
</dbReference>
<dbReference type="PANTHER" id="PTHR42909:SF4">
    <property type="entry name" value="CARBOHYDRATE KINASE, PFKB FAMILY"/>
    <property type="match status" value="1"/>
</dbReference>
<comment type="caution">
    <text evidence="4">The sequence shown here is derived from an EMBL/GenBank/DDBJ whole genome shotgun (WGS) entry which is preliminary data.</text>
</comment>
<dbReference type="EMBL" id="BAABKG010000006">
    <property type="protein sequence ID" value="GAA5155740.1"/>
    <property type="molecule type" value="Genomic_DNA"/>
</dbReference>
<organism evidence="4 5">
    <name type="scientific">Nocardioides marinquilinus</name>
    <dbReference type="NCBI Taxonomy" id="1210400"/>
    <lineage>
        <taxon>Bacteria</taxon>
        <taxon>Bacillati</taxon>
        <taxon>Actinomycetota</taxon>
        <taxon>Actinomycetes</taxon>
        <taxon>Propionibacteriales</taxon>
        <taxon>Nocardioidaceae</taxon>
        <taxon>Nocardioides</taxon>
    </lineage>
</organism>
<dbReference type="Gene3D" id="3.40.1190.20">
    <property type="match status" value="1"/>
</dbReference>
<dbReference type="InterPro" id="IPR011611">
    <property type="entry name" value="PfkB_dom"/>
</dbReference>
<accession>A0ABP9Q5V8</accession>
<dbReference type="GO" id="GO:0016301">
    <property type="term" value="F:kinase activity"/>
    <property type="evidence" value="ECO:0007669"/>
    <property type="project" value="UniProtKB-KW"/>
</dbReference>
<protein>
    <submittedName>
        <fullName evidence="4">PfkB family carbohydrate kinase</fullName>
    </submittedName>
</protein>
<feature type="domain" description="Carbohydrate kinase PfkB" evidence="3">
    <location>
        <begin position="4"/>
        <end position="155"/>
    </location>
</feature>
<proteinExistence type="predicted"/>
<dbReference type="PROSITE" id="PS00583">
    <property type="entry name" value="PFKB_KINASES_1"/>
    <property type="match status" value="1"/>
</dbReference>
<dbReference type="Pfam" id="PF00294">
    <property type="entry name" value="PfkB"/>
    <property type="match status" value="2"/>
</dbReference>
<keyword evidence="1" id="KW-0808">Transferase</keyword>
<dbReference type="SUPFAM" id="SSF53613">
    <property type="entry name" value="Ribokinase-like"/>
    <property type="match status" value="1"/>
</dbReference>
<dbReference type="InterPro" id="IPR002173">
    <property type="entry name" value="Carboh/pur_kinase_PfkB_CS"/>
</dbReference>
<sequence length="277" mass="27569">MGGTNVDVVARPGAAPVAATSNPGRVAVTAGGVGRNVAENLARLGTPTALVSAVGDDAHGRLAIEATAAAGVDVGPVVTVPGARTGCYVALLDDDGELVGAVSDMTCPLRPADLDVALVAAADLVVLDGNLDPDTLAAAFDAARGPVVLDPVSVPKAARLAAALGGRRLRLLSGGDAELAPLADVRADLVWERRGADGSTLRGEALRRPVETAALPVEVVDVTGAGDAMLAAWCHATLAGADPLEAAAYGHAAAALTVGGDRTVRPDLTDELVRSLL</sequence>
<dbReference type="Proteomes" id="UP001500221">
    <property type="component" value="Unassembled WGS sequence"/>
</dbReference>
<evidence type="ECO:0000313" key="4">
    <source>
        <dbReference type="EMBL" id="GAA5155740.1"/>
    </source>
</evidence>
<evidence type="ECO:0000256" key="2">
    <source>
        <dbReference type="ARBA" id="ARBA00022777"/>
    </source>
</evidence>